<dbReference type="OrthoDB" id="46040at2157"/>
<sequence>MLEVELKVRIPDLDPVRKRILALSAESCGKAHEHDIYYNAPHRDFGKTDEAVRVRYTNNHAVVTYKGPKIKSFGLKAREELNFSVESGETFERMLDRLGFKRTLEVNKWRENYRLGRASIALDQVEELGTFAEIEIIAEDESENPAALIEKIAREIGADGTPILESYLELVLAKRENGL</sequence>
<feature type="domain" description="CYTH" evidence="1">
    <location>
        <begin position="1"/>
        <end position="173"/>
    </location>
</feature>
<evidence type="ECO:0000313" key="2">
    <source>
        <dbReference type="EMBL" id="AGB02563.1"/>
    </source>
</evidence>
<dbReference type="SMART" id="SM01118">
    <property type="entry name" value="CYTH"/>
    <property type="match status" value="1"/>
</dbReference>
<dbReference type="AlphaFoldDB" id="L0HGW3"/>
<gene>
    <name evidence="2" type="ordered locus">Metfor_1530</name>
</gene>
<dbReference type="eggNOG" id="arCOG01723">
    <property type="taxonomic scope" value="Archaea"/>
</dbReference>
<dbReference type="PANTHER" id="PTHR21028">
    <property type="entry name" value="SI:CH211-156B7.4"/>
    <property type="match status" value="1"/>
</dbReference>
<proteinExistence type="predicted"/>
<dbReference type="KEGG" id="mfo:Metfor_1530"/>
<dbReference type="HOGENOM" id="CLU_105244_2_0_2"/>
<dbReference type="NCBIfam" id="TIGR00318">
    <property type="entry name" value="cyaB"/>
    <property type="match status" value="1"/>
</dbReference>
<reference evidence="3" key="1">
    <citation type="submission" date="2011-12" db="EMBL/GenBank/DDBJ databases">
        <title>Complete sequence of Methanoregula formicicum SMSP.</title>
        <authorList>
            <person name="Lucas S."/>
            <person name="Han J."/>
            <person name="Lapidus A."/>
            <person name="Cheng J.-F."/>
            <person name="Goodwin L."/>
            <person name="Pitluck S."/>
            <person name="Peters L."/>
            <person name="Ovchinnikova G."/>
            <person name="Teshima H."/>
            <person name="Detter J.C."/>
            <person name="Han C."/>
            <person name="Tapia R."/>
            <person name="Land M."/>
            <person name="Hauser L."/>
            <person name="Kyrpides N."/>
            <person name="Ivanova N."/>
            <person name="Pagani I."/>
            <person name="Imachi H."/>
            <person name="Tamaki H."/>
            <person name="Sekiguchi Y."/>
            <person name="Kamagata Y."/>
            <person name="Cadillo-Quiroz H."/>
            <person name="Zinder S."/>
            <person name="Liu W.-T."/>
            <person name="Woyke T."/>
        </authorList>
    </citation>
    <scope>NUCLEOTIDE SEQUENCE [LARGE SCALE GENOMIC DNA]</scope>
    <source>
        <strain evidence="3">DSM 22288 / NBRC 105244 / SMSP</strain>
    </source>
</reference>
<dbReference type="InterPro" id="IPR008173">
    <property type="entry name" value="Adenylyl_cyclase_CyaB"/>
</dbReference>
<dbReference type="CDD" id="cd07890">
    <property type="entry name" value="CYTH-like_AC_IV-like"/>
    <property type="match status" value="1"/>
</dbReference>
<dbReference type="EMBL" id="CP003167">
    <property type="protein sequence ID" value="AGB02563.1"/>
    <property type="molecule type" value="Genomic_DNA"/>
</dbReference>
<dbReference type="SUPFAM" id="SSF55154">
    <property type="entry name" value="CYTH-like phosphatases"/>
    <property type="match status" value="1"/>
</dbReference>
<dbReference type="Pfam" id="PF01928">
    <property type="entry name" value="CYTH"/>
    <property type="match status" value="1"/>
</dbReference>
<organism evidence="2 3">
    <name type="scientific">Methanoregula formicica (strain DSM 22288 / NBRC 105244 / SMSP)</name>
    <dbReference type="NCBI Taxonomy" id="593750"/>
    <lineage>
        <taxon>Archaea</taxon>
        <taxon>Methanobacteriati</taxon>
        <taxon>Methanobacteriota</taxon>
        <taxon>Stenosarchaea group</taxon>
        <taxon>Methanomicrobia</taxon>
        <taxon>Methanomicrobiales</taxon>
        <taxon>Methanoregulaceae</taxon>
        <taxon>Methanoregula</taxon>
    </lineage>
</organism>
<protein>
    <submittedName>
        <fullName evidence="2">Adenylyl cyclase CyaB, putative</fullName>
    </submittedName>
</protein>
<accession>L0HGW3</accession>
<dbReference type="InterPro" id="IPR033469">
    <property type="entry name" value="CYTH-like_dom_sf"/>
</dbReference>
<dbReference type="PANTHER" id="PTHR21028:SF2">
    <property type="entry name" value="CYTH DOMAIN-CONTAINING PROTEIN"/>
    <property type="match status" value="1"/>
</dbReference>
<dbReference type="Gene3D" id="2.40.320.10">
    <property type="entry name" value="Hypothetical Protein Pfu-838710-001"/>
    <property type="match status" value="1"/>
</dbReference>
<evidence type="ECO:0000313" key="3">
    <source>
        <dbReference type="Proteomes" id="UP000010824"/>
    </source>
</evidence>
<dbReference type="STRING" id="593750.Metfor_1530"/>
<name>L0HGW3_METFS</name>
<dbReference type="Proteomes" id="UP000010824">
    <property type="component" value="Chromosome"/>
</dbReference>
<dbReference type="RefSeq" id="WP_015285526.1">
    <property type="nucleotide sequence ID" value="NC_019943.1"/>
</dbReference>
<reference evidence="2 3" key="2">
    <citation type="journal article" date="2014" name="Genome Announc.">
        <title>Complete Genome Sequence of Methanoregula formicica SMSPT, a Mesophilic Hydrogenotrophic Methanogen Isolated from a Methanogenic Upflow Anaerobic Sludge Blanket Reactor.</title>
        <authorList>
            <person name="Yamamoto K."/>
            <person name="Tamaki H."/>
            <person name="Cadillo-Quiroz H."/>
            <person name="Imachi H."/>
            <person name="Kyrpides N."/>
            <person name="Woyke T."/>
            <person name="Goodwin L."/>
            <person name="Zinder S.H."/>
            <person name="Kamagata Y."/>
            <person name="Liu W.T."/>
        </authorList>
    </citation>
    <scope>NUCLEOTIDE SEQUENCE [LARGE SCALE GENOMIC DNA]</scope>
    <source>
        <strain evidence="3">DSM 22288 / NBRC 105244 / SMSP</strain>
    </source>
</reference>
<dbReference type="InParanoid" id="L0HGW3"/>
<evidence type="ECO:0000259" key="1">
    <source>
        <dbReference type="PROSITE" id="PS51707"/>
    </source>
</evidence>
<keyword evidence="3" id="KW-1185">Reference proteome</keyword>
<dbReference type="InterPro" id="IPR023577">
    <property type="entry name" value="CYTH_domain"/>
</dbReference>
<dbReference type="PROSITE" id="PS51707">
    <property type="entry name" value="CYTH"/>
    <property type="match status" value="1"/>
</dbReference>
<dbReference type="GeneID" id="14307919"/>